<gene>
    <name evidence="7" type="ORF">METESE_35400</name>
</gene>
<dbReference type="InterPro" id="IPR036909">
    <property type="entry name" value="Cyt_c-like_dom_sf"/>
</dbReference>
<evidence type="ECO:0000256" key="2">
    <source>
        <dbReference type="ARBA" id="ARBA00022723"/>
    </source>
</evidence>
<keyword evidence="8" id="KW-1185">Reference proteome</keyword>
<organism evidence="7 8">
    <name type="scientific">Mesoterricola sediminis</name>
    <dbReference type="NCBI Taxonomy" id="2927980"/>
    <lineage>
        <taxon>Bacteria</taxon>
        <taxon>Pseudomonadati</taxon>
        <taxon>Acidobacteriota</taxon>
        <taxon>Holophagae</taxon>
        <taxon>Holophagales</taxon>
        <taxon>Holophagaceae</taxon>
        <taxon>Mesoterricola</taxon>
    </lineage>
</organism>
<dbReference type="GO" id="GO:0009055">
    <property type="term" value="F:electron transfer activity"/>
    <property type="evidence" value="ECO:0007669"/>
    <property type="project" value="InterPro"/>
</dbReference>
<dbReference type="EMBL" id="AP027081">
    <property type="protein sequence ID" value="BDU78582.1"/>
    <property type="molecule type" value="Genomic_DNA"/>
</dbReference>
<evidence type="ECO:0000256" key="4">
    <source>
        <dbReference type="PROSITE-ProRule" id="PRU00433"/>
    </source>
</evidence>
<dbReference type="KEGG" id="msea:METESE_35400"/>
<dbReference type="PANTHER" id="PTHR35008">
    <property type="entry name" value="BLL4482 PROTEIN-RELATED"/>
    <property type="match status" value="1"/>
</dbReference>
<evidence type="ECO:0000259" key="6">
    <source>
        <dbReference type="PROSITE" id="PS51007"/>
    </source>
</evidence>
<name>A0AA48GVV9_9BACT</name>
<evidence type="ECO:0000256" key="5">
    <source>
        <dbReference type="SAM" id="SignalP"/>
    </source>
</evidence>
<evidence type="ECO:0000256" key="1">
    <source>
        <dbReference type="ARBA" id="ARBA00022617"/>
    </source>
</evidence>
<dbReference type="InterPro" id="IPR009056">
    <property type="entry name" value="Cyt_c-like_dom"/>
</dbReference>
<keyword evidence="1 4" id="KW-0349">Heme</keyword>
<dbReference type="GO" id="GO:0020037">
    <property type="term" value="F:heme binding"/>
    <property type="evidence" value="ECO:0007669"/>
    <property type="project" value="InterPro"/>
</dbReference>
<evidence type="ECO:0000313" key="8">
    <source>
        <dbReference type="Proteomes" id="UP001228113"/>
    </source>
</evidence>
<dbReference type="SUPFAM" id="SSF46626">
    <property type="entry name" value="Cytochrome c"/>
    <property type="match status" value="1"/>
</dbReference>
<sequence>MTLTRPFLLALLGAAVAQAGTPDAVLRRGAYLVQIGGCNDCHTPLKLGPRGPEPDLARMLSGHPEALKMPPAPVLPEGPWAVTMAATSTAFAGPWGVSYAANLTPDKETGLGAWTEAQFLQMIRTGRHLGQGRPVLPPMSVHSLRAATEADQKALFAYLKSIAPVSNRVPAATEPTVP</sequence>
<feature type="chain" id="PRO_5041244599" description="Cytochrome c domain-containing protein" evidence="5">
    <location>
        <begin position="20"/>
        <end position="178"/>
    </location>
</feature>
<feature type="domain" description="Cytochrome c" evidence="6">
    <location>
        <begin position="24"/>
        <end position="163"/>
    </location>
</feature>
<dbReference type="GO" id="GO:0046872">
    <property type="term" value="F:metal ion binding"/>
    <property type="evidence" value="ECO:0007669"/>
    <property type="project" value="UniProtKB-KW"/>
</dbReference>
<reference evidence="7" key="1">
    <citation type="journal article" date="2023" name="Int. J. Syst. Evol. Microbiol.">
        <title>Mesoterricola silvestris gen. nov., sp. nov., Mesoterricola sediminis sp. nov., Geothrix oryzae sp. nov., Geothrix edaphica sp. nov., Geothrix rubra sp. nov., and Geothrix limicola sp. nov., six novel members of Acidobacteriota isolated from soils.</title>
        <authorList>
            <person name="Itoh H."/>
            <person name="Sugisawa Y."/>
            <person name="Mise K."/>
            <person name="Xu Z."/>
            <person name="Kuniyasu M."/>
            <person name="Ushijima N."/>
            <person name="Kawano K."/>
            <person name="Kobayashi E."/>
            <person name="Shiratori Y."/>
            <person name="Masuda Y."/>
            <person name="Senoo K."/>
        </authorList>
    </citation>
    <scope>NUCLEOTIDE SEQUENCE</scope>
    <source>
        <strain evidence="7">W786</strain>
    </source>
</reference>
<dbReference type="Proteomes" id="UP001228113">
    <property type="component" value="Chromosome"/>
</dbReference>
<keyword evidence="5" id="KW-0732">Signal</keyword>
<accession>A0AA48GVV9</accession>
<proteinExistence type="predicted"/>
<dbReference type="Gene3D" id="1.10.760.10">
    <property type="entry name" value="Cytochrome c-like domain"/>
    <property type="match status" value="1"/>
</dbReference>
<dbReference type="PANTHER" id="PTHR35008:SF4">
    <property type="entry name" value="BLL4482 PROTEIN"/>
    <property type="match status" value="1"/>
</dbReference>
<dbReference type="InterPro" id="IPR051459">
    <property type="entry name" value="Cytochrome_c-type_DH"/>
</dbReference>
<feature type="signal peptide" evidence="5">
    <location>
        <begin position="1"/>
        <end position="19"/>
    </location>
</feature>
<keyword evidence="3 4" id="KW-0408">Iron</keyword>
<dbReference type="RefSeq" id="WP_243332729.1">
    <property type="nucleotide sequence ID" value="NZ_AP027081.1"/>
</dbReference>
<dbReference type="PROSITE" id="PS51007">
    <property type="entry name" value="CYTC"/>
    <property type="match status" value="1"/>
</dbReference>
<evidence type="ECO:0000313" key="7">
    <source>
        <dbReference type="EMBL" id="BDU78582.1"/>
    </source>
</evidence>
<evidence type="ECO:0000256" key="3">
    <source>
        <dbReference type="ARBA" id="ARBA00023004"/>
    </source>
</evidence>
<dbReference type="AlphaFoldDB" id="A0AA48GVV9"/>
<keyword evidence="2 4" id="KW-0479">Metal-binding</keyword>
<protein>
    <recommendedName>
        <fullName evidence="6">Cytochrome c domain-containing protein</fullName>
    </recommendedName>
</protein>